<organism evidence="1 2">
    <name type="scientific">Myriangium duriaei CBS 260.36</name>
    <dbReference type="NCBI Taxonomy" id="1168546"/>
    <lineage>
        <taxon>Eukaryota</taxon>
        <taxon>Fungi</taxon>
        <taxon>Dikarya</taxon>
        <taxon>Ascomycota</taxon>
        <taxon>Pezizomycotina</taxon>
        <taxon>Dothideomycetes</taxon>
        <taxon>Dothideomycetidae</taxon>
        <taxon>Myriangiales</taxon>
        <taxon>Myriangiaceae</taxon>
        <taxon>Myriangium</taxon>
    </lineage>
</organism>
<name>A0A9P4MPR5_9PEZI</name>
<evidence type="ECO:0000313" key="1">
    <source>
        <dbReference type="EMBL" id="KAF2157514.1"/>
    </source>
</evidence>
<reference evidence="1" key="1">
    <citation type="journal article" date="2020" name="Stud. Mycol.">
        <title>101 Dothideomycetes genomes: a test case for predicting lifestyles and emergence of pathogens.</title>
        <authorList>
            <person name="Haridas S."/>
            <person name="Albert R."/>
            <person name="Binder M."/>
            <person name="Bloem J."/>
            <person name="Labutti K."/>
            <person name="Salamov A."/>
            <person name="Andreopoulos B."/>
            <person name="Baker S."/>
            <person name="Barry K."/>
            <person name="Bills G."/>
            <person name="Bluhm B."/>
            <person name="Cannon C."/>
            <person name="Castanera R."/>
            <person name="Culley D."/>
            <person name="Daum C."/>
            <person name="Ezra D."/>
            <person name="Gonzalez J."/>
            <person name="Henrissat B."/>
            <person name="Kuo A."/>
            <person name="Liang C."/>
            <person name="Lipzen A."/>
            <person name="Lutzoni F."/>
            <person name="Magnuson J."/>
            <person name="Mondo S."/>
            <person name="Nolan M."/>
            <person name="Ohm R."/>
            <person name="Pangilinan J."/>
            <person name="Park H.-J."/>
            <person name="Ramirez L."/>
            <person name="Alfaro M."/>
            <person name="Sun H."/>
            <person name="Tritt A."/>
            <person name="Yoshinaga Y."/>
            <person name="Zwiers L.-H."/>
            <person name="Turgeon B."/>
            <person name="Goodwin S."/>
            <person name="Spatafora J."/>
            <person name="Crous P."/>
            <person name="Grigoriev I."/>
        </authorList>
    </citation>
    <scope>NUCLEOTIDE SEQUENCE</scope>
    <source>
        <strain evidence="1">CBS 260.36</strain>
    </source>
</reference>
<dbReference type="EMBL" id="ML996081">
    <property type="protein sequence ID" value="KAF2157514.1"/>
    <property type="molecule type" value="Genomic_DNA"/>
</dbReference>
<dbReference type="Proteomes" id="UP000799439">
    <property type="component" value="Unassembled WGS sequence"/>
</dbReference>
<accession>A0A9P4MPR5</accession>
<dbReference type="AlphaFoldDB" id="A0A9P4MPR5"/>
<sequence length="229" mass="26025">MPNSPPLAPQVMKLHDSHVQEYDAVMKLYKDNKTPDFIAAAQSVLNYDRPLIYRVKVHVFLALTVSDEVQSKEHQRDAEELFIETEHQWASSFDPAVIAWLGHLQGLLVALHPLHDQPLEIRTRSQGTAEETGDTVPLLGRETRAKIAAVPVPVDRTLSKQERIRSLEDKVQHLEQLVGCLIQHLHLDREAVNRMESRVNRLSADMIAQNAHIARQNARPAVIEKDQKE</sequence>
<gene>
    <name evidence="1" type="ORF">K461DRAFT_19700</name>
</gene>
<keyword evidence="2" id="KW-1185">Reference proteome</keyword>
<comment type="caution">
    <text evidence="1">The sequence shown here is derived from an EMBL/GenBank/DDBJ whole genome shotgun (WGS) entry which is preliminary data.</text>
</comment>
<evidence type="ECO:0000313" key="2">
    <source>
        <dbReference type="Proteomes" id="UP000799439"/>
    </source>
</evidence>
<proteinExistence type="predicted"/>
<protein>
    <submittedName>
        <fullName evidence="1">Uncharacterized protein</fullName>
    </submittedName>
</protein>